<gene>
    <name evidence="2" type="ORF">FHR34_008206</name>
</gene>
<organism evidence="2 3">
    <name type="scientific">Kitasatospora kifunensis</name>
    <name type="common">Streptomyces kifunensis</name>
    <dbReference type="NCBI Taxonomy" id="58351"/>
    <lineage>
        <taxon>Bacteria</taxon>
        <taxon>Bacillati</taxon>
        <taxon>Actinomycetota</taxon>
        <taxon>Actinomycetes</taxon>
        <taxon>Kitasatosporales</taxon>
        <taxon>Streptomycetaceae</taxon>
        <taxon>Kitasatospora</taxon>
    </lineage>
</organism>
<proteinExistence type="predicted"/>
<dbReference type="Proteomes" id="UP000540506">
    <property type="component" value="Unassembled WGS sequence"/>
</dbReference>
<dbReference type="EMBL" id="JACHJV010000004">
    <property type="protein sequence ID" value="MBB4929107.1"/>
    <property type="molecule type" value="Genomic_DNA"/>
</dbReference>
<dbReference type="Gene3D" id="3.40.1620.10">
    <property type="entry name" value="YefM-like domain"/>
    <property type="match status" value="1"/>
</dbReference>
<dbReference type="AlphaFoldDB" id="A0A7W7RBV3"/>
<name>A0A7W7RBV3_KITKI</name>
<evidence type="ECO:0000313" key="2">
    <source>
        <dbReference type="EMBL" id="MBB4929107.1"/>
    </source>
</evidence>
<evidence type="ECO:0000313" key="3">
    <source>
        <dbReference type="Proteomes" id="UP000540506"/>
    </source>
</evidence>
<reference evidence="2 3" key="1">
    <citation type="submission" date="2020-08" db="EMBL/GenBank/DDBJ databases">
        <title>Sequencing the genomes of 1000 actinobacteria strains.</title>
        <authorList>
            <person name="Klenk H.-P."/>
        </authorList>
    </citation>
    <scope>NUCLEOTIDE SEQUENCE [LARGE SCALE GENOMIC DNA]</scope>
    <source>
        <strain evidence="2 3">DSM 41654</strain>
    </source>
</reference>
<evidence type="ECO:0000256" key="1">
    <source>
        <dbReference type="SAM" id="MobiDB-lite"/>
    </source>
</evidence>
<accession>A0A7W7RBV3</accession>
<keyword evidence="3" id="KW-1185">Reference proteome</keyword>
<sequence length="212" mass="22099">MPTTVPENHPVPPDLQELAAALGAPLGVEEARTRFADLVAAAETGTAALIVRGSAWVALVPLAELTRSPAACPVWTLTEARGRLGDLVAAAGRPLAEVPQILTRHRRPVAALVPALALLDRPRAADRLDVEELLRSGGTITLSYDDGAPRGVQPDGTPMHDPQPPAFTALAAGPDGAAVGAGEGRSVGEALLRVHRFGTRSTLQQYSDEPPF</sequence>
<dbReference type="RefSeq" id="WP_184947143.1">
    <property type="nucleotide sequence ID" value="NZ_JACHJV010000004.1"/>
</dbReference>
<comment type="caution">
    <text evidence="2">The sequence shown here is derived from an EMBL/GenBank/DDBJ whole genome shotgun (WGS) entry which is preliminary data.</text>
</comment>
<protein>
    <submittedName>
        <fullName evidence="2">Prevent-host-death family protein</fullName>
    </submittedName>
</protein>
<feature type="region of interest" description="Disordered" evidence="1">
    <location>
        <begin position="144"/>
        <end position="163"/>
    </location>
</feature>